<evidence type="ECO:0000313" key="1">
    <source>
        <dbReference type="EMBL" id="KAE9608764.1"/>
    </source>
</evidence>
<protein>
    <submittedName>
        <fullName evidence="1">Uncharacterized protein</fullName>
    </submittedName>
</protein>
<dbReference type="AlphaFoldDB" id="A0A6A4Q5N4"/>
<accession>A0A6A4Q5N4</accession>
<keyword evidence="2" id="KW-1185">Reference proteome</keyword>
<dbReference type="EMBL" id="WOCE01000008">
    <property type="protein sequence ID" value="KAE9608764.1"/>
    <property type="molecule type" value="Genomic_DNA"/>
</dbReference>
<dbReference type="Proteomes" id="UP000447434">
    <property type="component" value="Chromosome 8"/>
</dbReference>
<name>A0A6A4Q5N4_LUPAL</name>
<proteinExistence type="predicted"/>
<sequence length="104" mass="11782">MIITALNEALKKEVERLKMATGETVTHADTYGFGMHQFSYSLTLFFSNQPQQWPCRLHAMQMPQMHALSSNMSTPPRPMLDPATPYDFSEVLPNDSLGQFSGWT</sequence>
<evidence type="ECO:0000313" key="2">
    <source>
        <dbReference type="Proteomes" id="UP000447434"/>
    </source>
</evidence>
<comment type="caution">
    <text evidence="1">The sequence shown here is derived from an EMBL/GenBank/DDBJ whole genome shotgun (WGS) entry which is preliminary data.</text>
</comment>
<gene>
    <name evidence="1" type="ORF">Lalb_Chr08g0239131</name>
</gene>
<dbReference type="OrthoDB" id="1435597at2759"/>
<organism evidence="1 2">
    <name type="scientific">Lupinus albus</name>
    <name type="common">White lupine</name>
    <name type="synonym">Lupinus termis</name>
    <dbReference type="NCBI Taxonomy" id="3870"/>
    <lineage>
        <taxon>Eukaryota</taxon>
        <taxon>Viridiplantae</taxon>
        <taxon>Streptophyta</taxon>
        <taxon>Embryophyta</taxon>
        <taxon>Tracheophyta</taxon>
        <taxon>Spermatophyta</taxon>
        <taxon>Magnoliopsida</taxon>
        <taxon>eudicotyledons</taxon>
        <taxon>Gunneridae</taxon>
        <taxon>Pentapetalae</taxon>
        <taxon>rosids</taxon>
        <taxon>fabids</taxon>
        <taxon>Fabales</taxon>
        <taxon>Fabaceae</taxon>
        <taxon>Papilionoideae</taxon>
        <taxon>50 kb inversion clade</taxon>
        <taxon>genistoids sensu lato</taxon>
        <taxon>core genistoids</taxon>
        <taxon>Genisteae</taxon>
        <taxon>Lupinus</taxon>
    </lineage>
</organism>
<reference evidence="2" key="1">
    <citation type="journal article" date="2020" name="Nat. Commun.">
        <title>Genome sequence of the cluster root forming white lupin.</title>
        <authorList>
            <person name="Hufnagel B."/>
            <person name="Marques A."/>
            <person name="Soriano A."/>
            <person name="Marques L."/>
            <person name="Divol F."/>
            <person name="Doumas P."/>
            <person name="Sallet E."/>
            <person name="Mancinotti D."/>
            <person name="Carrere S."/>
            <person name="Marande W."/>
            <person name="Arribat S."/>
            <person name="Keller J."/>
            <person name="Huneau C."/>
            <person name="Blein T."/>
            <person name="Aime D."/>
            <person name="Laguerre M."/>
            <person name="Taylor J."/>
            <person name="Schubert V."/>
            <person name="Nelson M."/>
            <person name="Geu-Flores F."/>
            <person name="Crespi M."/>
            <person name="Gallardo-Guerrero K."/>
            <person name="Delaux P.-M."/>
            <person name="Salse J."/>
            <person name="Berges H."/>
            <person name="Guyot R."/>
            <person name="Gouzy J."/>
            <person name="Peret B."/>
        </authorList>
    </citation>
    <scope>NUCLEOTIDE SEQUENCE [LARGE SCALE GENOMIC DNA]</scope>
    <source>
        <strain evidence="2">cv. Amiga</strain>
    </source>
</reference>